<evidence type="ECO:0000313" key="2">
    <source>
        <dbReference type="Proteomes" id="UP001620295"/>
    </source>
</evidence>
<protein>
    <submittedName>
        <fullName evidence="1">Uncharacterized protein</fullName>
    </submittedName>
</protein>
<keyword evidence="2" id="KW-1185">Reference proteome</keyword>
<dbReference type="EMBL" id="JBJDQH010000001">
    <property type="protein sequence ID" value="MFK4263794.1"/>
    <property type="molecule type" value="Genomic_DNA"/>
</dbReference>
<name>A0ABW8LCY8_9ACTN</name>
<organism evidence="1 2">
    <name type="scientific">Streptomyces milbemycinicus</name>
    <dbReference type="NCBI Taxonomy" id="476552"/>
    <lineage>
        <taxon>Bacteria</taxon>
        <taxon>Bacillati</taxon>
        <taxon>Actinomycetota</taxon>
        <taxon>Actinomycetes</taxon>
        <taxon>Kitasatosporales</taxon>
        <taxon>Streptomycetaceae</taxon>
        <taxon>Streptomyces</taxon>
    </lineage>
</organism>
<dbReference type="Proteomes" id="UP001620295">
    <property type="component" value="Unassembled WGS sequence"/>
</dbReference>
<accession>A0ABW8LCY8</accession>
<evidence type="ECO:0000313" key="1">
    <source>
        <dbReference type="EMBL" id="MFK4263794.1"/>
    </source>
</evidence>
<dbReference type="RefSeq" id="WP_404745665.1">
    <property type="nucleotide sequence ID" value="NZ_JBJDQH010000001.1"/>
</dbReference>
<reference evidence="1 2" key="1">
    <citation type="submission" date="2024-11" db="EMBL/GenBank/DDBJ databases">
        <title>The Natural Products Discovery Center: Release of the First 8490 Sequenced Strains for Exploring Actinobacteria Biosynthetic Diversity.</title>
        <authorList>
            <person name="Kalkreuter E."/>
            <person name="Kautsar S.A."/>
            <person name="Yang D."/>
            <person name="Bader C.D."/>
            <person name="Teijaro C.N."/>
            <person name="Fluegel L."/>
            <person name="Davis C.M."/>
            <person name="Simpson J.R."/>
            <person name="Lauterbach L."/>
            <person name="Steele A.D."/>
            <person name="Gui C."/>
            <person name="Meng S."/>
            <person name="Li G."/>
            <person name="Viehrig K."/>
            <person name="Ye F."/>
            <person name="Su P."/>
            <person name="Kiefer A.F."/>
            <person name="Nichols A."/>
            <person name="Cepeda A.J."/>
            <person name="Yan W."/>
            <person name="Fan B."/>
            <person name="Jiang Y."/>
            <person name="Adhikari A."/>
            <person name="Zheng C.-J."/>
            <person name="Schuster L."/>
            <person name="Cowan T.M."/>
            <person name="Smanski M.J."/>
            <person name="Chevrette M.G."/>
            <person name="De Carvalho L.P.S."/>
            <person name="Shen B."/>
        </authorList>
    </citation>
    <scope>NUCLEOTIDE SEQUENCE [LARGE SCALE GENOMIC DNA]</scope>
    <source>
        <strain evidence="1 2">NPDC020863</strain>
    </source>
</reference>
<gene>
    <name evidence="1" type="ORF">ACI2L5_02480</name>
</gene>
<sequence length="65" mass="7046">MFWGDPVADFVSLALLGNVEDDADFLSGYAAVAGPPRFDGSVRLRLALYRASLYLIMLVEAVPRG</sequence>
<proteinExistence type="predicted"/>
<comment type="caution">
    <text evidence="1">The sequence shown here is derived from an EMBL/GenBank/DDBJ whole genome shotgun (WGS) entry which is preliminary data.</text>
</comment>